<dbReference type="RefSeq" id="WP_262069203.1">
    <property type="nucleotide sequence ID" value="NZ_JAMXOC010000011.1"/>
</dbReference>
<organism evidence="2 3">
    <name type="scientific">Ohessyouella blattaphilus</name>
    <dbReference type="NCBI Taxonomy" id="2949333"/>
    <lineage>
        <taxon>Bacteria</taxon>
        <taxon>Bacillati</taxon>
        <taxon>Bacillota</taxon>
        <taxon>Clostridia</taxon>
        <taxon>Lachnospirales</taxon>
        <taxon>Lachnospiraceae</taxon>
        <taxon>Ohessyouella</taxon>
    </lineage>
</organism>
<evidence type="ECO:0000313" key="3">
    <source>
        <dbReference type="Proteomes" id="UP001523565"/>
    </source>
</evidence>
<keyword evidence="1" id="KW-1277">Toxin-antitoxin system</keyword>
<accession>A0ABT1EI14</accession>
<dbReference type="InterPro" id="IPR013321">
    <property type="entry name" value="Arc_rbn_hlx_hlx"/>
</dbReference>
<dbReference type="Gene3D" id="1.10.1220.10">
    <property type="entry name" value="Met repressor-like"/>
    <property type="match status" value="1"/>
</dbReference>
<dbReference type="InterPro" id="IPR036543">
    <property type="entry name" value="Guanylate-bd_C_sf"/>
</dbReference>
<dbReference type="SUPFAM" id="SSF48340">
    <property type="entry name" value="Interferon-induced guanylate-binding protein 1 (GBP1), C-terminal domain"/>
    <property type="match status" value="1"/>
</dbReference>
<sequence length="69" mass="8144">MDNKEKNTYRGFTEAQKMANEKYMKRFVEVKVRMTPEKRELIKSHAQAQGESTTAFINRAIDETMKRDS</sequence>
<dbReference type="Proteomes" id="UP001523565">
    <property type="component" value="Unassembled WGS sequence"/>
</dbReference>
<protein>
    <submittedName>
        <fullName evidence="2">DUF1778 domain-containing protein</fullName>
    </submittedName>
</protein>
<proteinExistence type="predicted"/>
<name>A0ABT1EI14_9FIRM</name>
<keyword evidence="3" id="KW-1185">Reference proteome</keyword>
<evidence type="ECO:0000256" key="1">
    <source>
        <dbReference type="ARBA" id="ARBA00022649"/>
    </source>
</evidence>
<dbReference type="EMBL" id="JAMZFV010000011">
    <property type="protein sequence ID" value="MCP1110323.1"/>
    <property type="molecule type" value="Genomic_DNA"/>
</dbReference>
<evidence type="ECO:0000313" key="2">
    <source>
        <dbReference type="EMBL" id="MCP1110323.1"/>
    </source>
</evidence>
<reference evidence="2 3" key="1">
    <citation type="journal article" date="2022" name="Genome Biol. Evol.">
        <title>Host diet, physiology and behaviors set the stage for Lachnospiraceae cladogenesis.</title>
        <authorList>
            <person name="Vera-Ponce De Leon A."/>
            <person name="Schneider M."/>
            <person name="Jahnes B.C."/>
            <person name="Sadowski V."/>
            <person name="Camuy-Velez L.A."/>
            <person name="Duan J."/>
            <person name="Sabree Z.L."/>
        </authorList>
    </citation>
    <scope>NUCLEOTIDE SEQUENCE [LARGE SCALE GENOMIC DNA]</scope>
    <source>
        <strain evidence="2 3">PAL227</strain>
    </source>
</reference>
<comment type="caution">
    <text evidence="2">The sequence shown here is derived from an EMBL/GenBank/DDBJ whole genome shotgun (WGS) entry which is preliminary data.</text>
</comment>
<gene>
    <name evidence="2" type="ORF">NK118_08670</name>
</gene>
<dbReference type="InterPro" id="IPR014795">
    <property type="entry name" value="TacA_1-like"/>
</dbReference>
<dbReference type="Pfam" id="PF08681">
    <property type="entry name" value="TacA1"/>
    <property type="match status" value="1"/>
</dbReference>